<evidence type="ECO:0000313" key="3">
    <source>
        <dbReference type="Proteomes" id="UP000002195"/>
    </source>
</evidence>
<name>Q54NV9_DICDI</name>
<dbReference type="SMR" id="Q54NV9"/>
<dbReference type="GO" id="GO:0031956">
    <property type="term" value="F:medium-chain fatty acid-CoA ligase activity"/>
    <property type="evidence" value="ECO:0000318"/>
    <property type="project" value="GO_Central"/>
</dbReference>
<accession>Q54NV9</accession>
<dbReference type="AlphaFoldDB" id="Q54NV9"/>
<dbReference type="InParanoid" id="Q54NV9"/>
<dbReference type="GeneID" id="8624870"/>
<dbReference type="HOGENOM" id="CLU_648003_0_0_1"/>
<gene>
    <name evidence="2" type="ORF">DDB_G0284963</name>
</gene>
<dbReference type="Gene3D" id="3.40.50.12780">
    <property type="entry name" value="N-terminal domain of ligase-like"/>
    <property type="match status" value="1"/>
</dbReference>
<dbReference type="VEuPathDB" id="AmoebaDB:DDB_G0284963"/>
<dbReference type="PANTHER" id="PTHR43201">
    <property type="entry name" value="ACYL-COA SYNTHETASE"/>
    <property type="match status" value="1"/>
</dbReference>
<organism evidence="2 3">
    <name type="scientific">Dictyostelium discoideum</name>
    <name type="common">Social amoeba</name>
    <dbReference type="NCBI Taxonomy" id="44689"/>
    <lineage>
        <taxon>Eukaryota</taxon>
        <taxon>Amoebozoa</taxon>
        <taxon>Evosea</taxon>
        <taxon>Eumycetozoa</taxon>
        <taxon>Dictyostelia</taxon>
        <taxon>Dictyosteliales</taxon>
        <taxon>Dictyosteliaceae</taxon>
        <taxon>Dictyostelium</taxon>
    </lineage>
</organism>
<dbReference type="InterPro" id="IPR042099">
    <property type="entry name" value="ANL_N_sf"/>
</dbReference>
<dbReference type="GO" id="GO:0046689">
    <property type="term" value="P:response to mercury ion"/>
    <property type="evidence" value="ECO:0000314"/>
    <property type="project" value="dictyBase"/>
</dbReference>
<protein>
    <recommendedName>
        <fullName evidence="1">AMP-dependent synthetase/ligase domain-containing protein</fullName>
    </recommendedName>
</protein>
<dbReference type="OMA" id="QFESKCK"/>
<dbReference type="dictyBase" id="DDB_G0284963"/>
<dbReference type="EMBL" id="AAFI02000073">
    <property type="protein sequence ID" value="EAL64945.1"/>
    <property type="molecule type" value="Genomic_DNA"/>
</dbReference>
<dbReference type="GO" id="GO:0006631">
    <property type="term" value="P:fatty acid metabolic process"/>
    <property type="evidence" value="ECO:0000318"/>
    <property type="project" value="GO_Central"/>
</dbReference>
<dbReference type="PhylomeDB" id="Q54NV9"/>
<proteinExistence type="predicted"/>
<feature type="domain" description="AMP-dependent synthetase/ligase" evidence="1">
    <location>
        <begin position="219"/>
        <end position="400"/>
    </location>
</feature>
<reference evidence="2 3" key="1">
    <citation type="journal article" date="2005" name="Nature">
        <title>The genome of the social amoeba Dictyostelium discoideum.</title>
        <authorList>
            <consortium name="The Dictyostelium discoideum Sequencing Consortium"/>
            <person name="Eichinger L."/>
            <person name="Pachebat J.A."/>
            <person name="Glockner G."/>
            <person name="Rajandream M.A."/>
            <person name="Sucgang R."/>
            <person name="Berriman M."/>
            <person name="Song J."/>
            <person name="Olsen R."/>
            <person name="Szafranski K."/>
            <person name="Xu Q."/>
            <person name="Tunggal B."/>
            <person name="Kummerfeld S."/>
            <person name="Madera M."/>
            <person name="Konfortov B.A."/>
            <person name="Rivero F."/>
            <person name="Bankier A.T."/>
            <person name="Lehmann R."/>
            <person name="Hamlin N."/>
            <person name="Davies R."/>
            <person name="Gaudet P."/>
            <person name="Fey P."/>
            <person name="Pilcher K."/>
            <person name="Chen G."/>
            <person name="Saunders D."/>
            <person name="Sodergren E."/>
            <person name="Davis P."/>
            <person name="Kerhornou A."/>
            <person name="Nie X."/>
            <person name="Hall N."/>
            <person name="Anjard C."/>
            <person name="Hemphill L."/>
            <person name="Bason N."/>
            <person name="Farbrother P."/>
            <person name="Desany B."/>
            <person name="Just E."/>
            <person name="Morio T."/>
            <person name="Rost R."/>
            <person name="Churcher C."/>
            <person name="Cooper J."/>
            <person name="Haydock S."/>
            <person name="van Driessche N."/>
            <person name="Cronin A."/>
            <person name="Goodhead I."/>
            <person name="Muzny D."/>
            <person name="Mourier T."/>
            <person name="Pain A."/>
            <person name="Lu M."/>
            <person name="Harper D."/>
            <person name="Lindsay R."/>
            <person name="Hauser H."/>
            <person name="James K."/>
            <person name="Quiles M."/>
            <person name="Madan Babu M."/>
            <person name="Saito T."/>
            <person name="Buchrieser C."/>
            <person name="Wardroper A."/>
            <person name="Felder M."/>
            <person name="Thangavelu M."/>
            <person name="Johnson D."/>
            <person name="Knights A."/>
            <person name="Loulseged H."/>
            <person name="Mungall K."/>
            <person name="Oliver K."/>
            <person name="Price C."/>
            <person name="Quail M.A."/>
            <person name="Urushihara H."/>
            <person name="Hernandez J."/>
            <person name="Rabbinowitsch E."/>
            <person name="Steffen D."/>
            <person name="Sanders M."/>
            <person name="Ma J."/>
            <person name="Kohara Y."/>
            <person name="Sharp S."/>
            <person name="Simmonds M."/>
            <person name="Spiegler S."/>
            <person name="Tivey A."/>
            <person name="Sugano S."/>
            <person name="White B."/>
            <person name="Walker D."/>
            <person name="Woodward J."/>
            <person name="Winckler T."/>
            <person name="Tanaka Y."/>
            <person name="Shaulsky G."/>
            <person name="Schleicher M."/>
            <person name="Weinstock G."/>
            <person name="Rosenthal A."/>
            <person name="Cox E.C."/>
            <person name="Chisholm R.L."/>
            <person name="Gibbs R."/>
            <person name="Loomis W.F."/>
            <person name="Platzer M."/>
            <person name="Kay R.R."/>
            <person name="Williams J."/>
            <person name="Dear P.H."/>
            <person name="Noegel A.A."/>
            <person name="Barrell B."/>
            <person name="Kuspa A."/>
        </authorList>
    </citation>
    <scope>NUCLEOTIDE SEQUENCE [LARGE SCALE GENOMIC DNA]</scope>
    <source>
        <strain evidence="2 3">AX4</strain>
    </source>
</reference>
<dbReference type="Proteomes" id="UP000002195">
    <property type="component" value="Unassembled WGS sequence"/>
</dbReference>
<dbReference type="PANTHER" id="PTHR43201:SF30">
    <property type="entry name" value="AMP-DEPENDENT SYNTHETASE_LIGASE DOMAIN-CONTAINING PROTEIN"/>
    <property type="match status" value="1"/>
</dbReference>
<dbReference type="SUPFAM" id="SSF56801">
    <property type="entry name" value="Acetyl-CoA synthetase-like"/>
    <property type="match status" value="1"/>
</dbReference>
<evidence type="ECO:0000259" key="1">
    <source>
        <dbReference type="Pfam" id="PF00501"/>
    </source>
</evidence>
<dbReference type="RefSeq" id="XP_639958.1">
    <property type="nucleotide sequence ID" value="XM_634866.1"/>
</dbReference>
<sequence length="424" mass="46445">MLSKSNNIRKVFARGFTTYVQPGKFNAETNETIGNRISNVCEKFSYNDAISIPDHENYTLTYNDVLQNTRGLAGGFIEHSIKDDQTIVSNSFGVDSTMTHIAASFAGLNYVSIPPTSTFSEIGTHLNNQKASSFVMADSNQRVMVDEALEFFPNLKTIYNDEYHRDNRFPELKHIFSTGASQQPGISLLRDIILDTKTSPNKNVTNTQISATYPVADGKYVSFTQKSLLNTADALAEFFNIKTAQRFSFAAPLFEGNATAFNLACLSKGALIALISQINPANILNSIIKDKCDNLFISSSVLNTLVSSPEFARVENFELKKLIVVGEIDNSVVKQFESKCKGVESSIIPFVHAGQISGVVFNSSGVGKLLPNVEAKIVDSNGKELDFDNKGSLMTKGFHVGSNPAHWLKTNIKASMSKDGTIKL</sequence>
<dbReference type="eggNOG" id="KOG1177">
    <property type="taxonomic scope" value="Eukaryota"/>
</dbReference>
<dbReference type="Pfam" id="PF00501">
    <property type="entry name" value="AMP-binding"/>
    <property type="match status" value="1"/>
</dbReference>
<dbReference type="KEGG" id="ddi:DDB_G0284963"/>
<dbReference type="STRING" id="44689.Q54NV9"/>
<dbReference type="InterPro" id="IPR000873">
    <property type="entry name" value="AMP-dep_synth/lig_dom"/>
</dbReference>
<dbReference type="PaxDb" id="44689-DDB0304552"/>
<evidence type="ECO:0000313" key="2">
    <source>
        <dbReference type="EMBL" id="EAL64945.1"/>
    </source>
</evidence>
<keyword evidence="3" id="KW-1185">Reference proteome</keyword>
<comment type="caution">
    <text evidence="2">The sequence shown here is derived from an EMBL/GenBank/DDBJ whole genome shotgun (WGS) entry which is preliminary data.</text>
</comment>